<evidence type="ECO:0000256" key="2">
    <source>
        <dbReference type="ARBA" id="ARBA00023125"/>
    </source>
</evidence>
<dbReference type="Pfam" id="PF01047">
    <property type="entry name" value="MarR"/>
    <property type="match status" value="1"/>
</dbReference>
<keyword evidence="6" id="KW-1185">Reference proteome</keyword>
<organism evidence="5 6">
    <name type="scientific">Paenibacillus terricola</name>
    <dbReference type="NCBI Taxonomy" id="2763503"/>
    <lineage>
        <taxon>Bacteria</taxon>
        <taxon>Bacillati</taxon>
        <taxon>Bacillota</taxon>
        <taxon>Bacilli</taxon>
        <taxon>Bacillales</taxon>
        <taxon>Paenibacillaceae</taxon>
        <taxon>Paenibacillus</taxon>
    </lineage>
</organism>
<dbReference type="PANTHER" id="PTHR42756:SF1">
    <property type="entry name" value="TRANSCRIPTIONAL REPRESSOR OF EMRAB OPERON"/>
    <property type="match status" value="1"/>
</dbReference>
<dbReference type="PANTHER" id="PTHR42756">
    <property type="entry name" value="TRANSCRIPTIONAL REGULATOR, MARR"/>
    <property type="match status" value="1"/>
</dbReference>
<dbReference type="SUPFAM" id="SSF46785">
    <property type="entry name" value="Winged helix' DNA-binding domain"/>
    <property type="match status" value="1"/>
</dbReference>
<dbReference type="InterPro" id="IPR036390">
    <property type="entry name" value="WH_DNA-bd_sf"/>
</dbReference>
<reference evidence="5 6" key="1">
    <citation type="submission" date="2020-09" db="EMBL/GenBank/DDBJ databases">
        <title>Paenibacillus sp. strain PR3 16S rRNA gene Genome sequencing and assembly.</title>
        <authorList>
            <person name="Kim J."/>
        </authorList>
    </citation>
    <scope>NUCLEOTIDE SEQUENCE [LARGE SCALE GENOMIC DNA]</scope>
    <source>
        <strain evidence="5 6">PR3</strain>
    </source>
</reference>
<sequence>MDQLLVSKLGYWLKRNYRNMCNYLDQRLEPLGITNSQLGVLMMLWEQEGVTQKQVVQVLGIQPASTTFLLKGLEEKGLIRREQDKKDTRANRIYLTPEGQALRAPALAIVEEGERKVREPLSDEEAALMVVWMKRIAERFEY</sequence>
<dbReference type="Gene3D" id="1.10.10.10">
    <property type="entry name" value="Winged helix-like DNA-binding domain superfamily/Winged helix DNA-binding domain"/>
    <property type="match status" value="1"/>
</dbReference>
<protein>
    <submittedName>
        <fullName evidence="5">MarR family transcriptional regulator</fullName>
    </submittedName>
</protein>
<gene>
    <name evidence="5" type="ORF">H8B09_19910</name>
</gene>
<evidence type="ECO:0000313" key="5">
    <source>
        <dbReference type="EMBL" id="MBD3921042.1"/>
    </source>
</evidence>
<evidence type="ECO:0000256" key="1">
    <source>
        <dbReference type="ARBA" id="ARBA00023015"/>
    </source>
</evidence>
<keyword evidence="3" id="KW-0804">Transcription</keyword>
<proteinExistence type="predicted"/>
<dbReference type="Proteomes" id="UP000609346">
    <property type="component" value="Unassembled WGS sequence"/>
</dbReference>
<dbReference type="PRINTS" id="PR00598">
    <property type="entry name" value="HTHMARR"/>
</dbReference>
<evidence type="ECO:0000259" key="4">
    <source>
        <dbReference type="PROSITE" id="PS50995"/>
    </source>
</evidence>
<feature type="domain" description="HTH marR-type" evidence="4">
    <location>
        <begin position="6"/>
        <end position="138"/>
    </location>
</feature>
<evidence type="ECO:0000256" key="3">
    <source>
        <dbReference type="ARBA" id="ARBA00023163"/>
    </source>
</evidence>
<dbReference type="PROSITE" id="PS50995">
    <property type="entry name" value="HTH_MARR_2"/>
    <property type="match status" value="1"/>
</dbReference>
<dbReference type="InterPro" id="IPR000835">
    <property type="entry name" value="HTH_MarR-typ"/>
</dbReference>
<comment type="caution">
    <text evidence="5">The sequence shown here is derived from an EMBL/GenBank/DDBJ whole genome shotgun (WGS) entry which is preliminary data.</text>
</comment>
<dbReference type="InterPro" id="IPR036388">
    <property type="entry name" value="WH-like_DNA-bd_sf"/>
</dbReference>
<dbReference type="RefSeq" id="WP_191205344.1">
    <property type="nucleotide sequence ID" value="NZ_JACXZA010000005.1"/>
</dbReference>
<dbReference type="EMBL" id="JACXZA010000005">
    <property type="protein sequence ID" value="MBD3921042.1"/>
    <property type="molecule type" value="Genomic_DNA"/>
</dbReference>
<evidence type="ECO:0000313" key="6">
    <source>
        <dbReference type="Proteomes" id="UP000609346"/>
    </source>
</evidence>
<dbReference type="SMART" id="SM00347">
    <property type="entry name" value="HTH_MARR"/>
    <property type="match status" value="1"/>
</dbReference>
<keyword evidence="2" id="KW-0238">DNA-binding</keyword>
<keyword evidence="1" id="KW-0805">Transcription regulation</keyword>
<accession>A0ABR8MYM7</accession>
<name>A0ABR8MYM7_9BACL</name>